<evidence type="ECO:0000313" key="10">
    <source>
        <dbReference type="Proteomes" id="UP000315289"/>
    </source>
</evidence>
<keyword evidence="10" id="KW-1185">Reference proteome</keyword>
<dbReference type="SMART" id="SM00388">
    <property type="entry name" value="HisKA"/>
    <property type="match status" value="1"/>
</dbReference>
<reference evidence="9 10" key="1">
    <citation type="journal article" date="2019" name="Front. Microbiol.">
        <title>Ammonia Oxidation by the Arctic Terrestrial Thaumarchaeote Candidatus Nitrosocosmicus arcticus Is Stimulated by Increasing Temperatures.</title>
        <authorList>
            <person name="Alves R.J.E."/>
            <person name="Kerou M."/>
            <person name="Zappe A."/>
            <person name="Bittner R."/>
            <person name="Abby S.S."/>
            <person name="Schmidt H.A."/>
            <person name="Pfeifer K."/>
            <person name="Schleper C."/>
        </authorList>
    </citation>
    <scope>NUCLEOTIDE SEQUENCE [LARGE SCALE GENOMIC DNA]</scope>
    <source>
        <strain evidence="9 10">Kfb</strain>
    </source>
</reference>
<feature type="transmembrane region" description="Helical" evidence="7">
    <location>
        <begin position="126"/>
        <end position="145"/>
    </location>
</feature>
<dbReference type="InterPro" id="IPR036890">
    <property type="entry name" value="HATPase_C_sf"/>
</dbReference>
<dbReference type="Gene3D" id="1.10.287.130">
    <property type="match status" value="1"/>
</dbReference>
<evidence type="ECO:0000256" key="4">
    <source>
        <dbReference type="ARBA" id="ARBA00022679"/>
    </source>
</evidence>
<dbReference type="PANTHER" id="PTHR43711">
    <property type="entry name" value="TWO-COMPONENT HISTIDINE KINASE"/>
    <property type="match status" value="1"/>
</dbReference>
<feature type="transmembrane region" description="Helical" evidence="7">
    <location>
        <begin position="87"/>
        <end position="106"/>
    </location>
</feature>
<comment type="caution">
    <text evidence="9">The sequence shown here is derived from an EMBL/GenBank/DDBJ whole genome shotgun (WGS) entry which is preliminary data.</text>
</comment>
<feature type="transmembrane region" description="Helical" evidence="7">
    <location>
        <begin position="28"/>
        <end position="49"/>
    </location>
</feature>
<dbReference type="FunFam" id="3.30.565.10:FF:000006">
    <property type="entry name" value="Sensor histidine kinase WalK"/>
    <property type="match status" value="1"/>
</dbReference>
<dbReference type="AlphaFoldDB" id="A0A557SS45"/>
<keyword evidence="6" id="KW-0902">Two-component regulatory system</keyword>
<dbReference type="InterPro" id="IPR004358">
    <property type="entry name" value="Sig_transdc_His_kin-like_C"/>
</dbReference>
<proteinExistence type="predicted"/>
<evidence type="ECO:0000256" key="7">
    <source>
        <dbReference type="SAM" id="Phobius"/>
    </source>
</evidence>
<dbReference type="EMBL" id="VOAH01000015">
    <property type="protein sequence ID" value="TVP39430.1"/>
    <property type="molecule type" value="Genomic_DNA"/>
</dbReference>
<dbReference type="SUPFAM" id="SSF55874">
    <property type="entry name" value="ATPase domain of HSP90 chaperone/DNA topoisomerase II/histidine kinase"/>
    <property type="match status" value="1"/>
</dbReference>
<dbReference type="InterPro" id="IPR050736">
    <property type="entry name" value="Sensor_HK_Regulatory"/>
</dbReference>
<dbReference type="CDD" id="cd00082">
    <property type="entry name" value="HisKA"/>
    <property type="match status" value="1"/>
</dbReference>
<keyword evidence="5 9" id="KW-0418">Kinase</keyword>
<keyword evidence="4" id="KW-0808">Transferase</keyword>
<feature type="transmembrane region" description="Helical" evidence="7">
    <location>
        <begin position="290"/>
        <end position="308"/>
    </location>
</feature>
<feature type="transmembrane region" description="Helical" evidence="7">
    <location>
        <begin position="223"/>
        <end position="240"/>
    </location>
</feature>
<sequence>MINQYSNDYIQKSLTVLDLLSNRIFIKYTLIPAIPLFLFAIIAVDPYLWTSSEIHHFYIELFAVVFSGVIAFYYILHARNLNDKFSLFIGIGFSVSASIDLLHVAVSFSLMEKVDFLKYFIPQTWFAGRIFLSSMLLVAIAKYSSLVPEELVLSKIDQSDNKENRITRKLPPLNIDQKKLDEKPQKNLIIYLIFLGIVAGSIAIVSFFLVFPASVLDDYSLHRPYEIPPLILFTIALIFFYKKRLYLKKDVIYKGILIYLLVDIFSQIIMSYSTRSFDTAHNVAHLLKDVGYFVNIIALALSGIRYTINLKERSELIQNQYEKIKESEKLKDEFINIAAHELRTPIQPILALSIFLANKKGMIEEYKDHIEIIIKNSKRLQKLSEEILDAARIESRSLDLNLERFDLIGLMSNMLGDYSNQTDRNNIVIKFVNEGKDIDWNIQLAKQERVNLFVYADKDRIVQVLSNILINSIKFTKKGSITIDVKRAYNRVFVKIRDSGPGIDKEILPRLFDKFITGSPSGTGLGLYICKNIIEAHGGNIWAKNNDENKGATFTFTLPIDSQTLVQF</sequence>
<dbReference type="InterPro" id="IPR003661">
    <property type="entry name" value="HisK_dim/P_dom"/>
</dbReference>
<evidence type="ECO:0000256" key="5">
    <source>
        <dbReference type="ARBA" id="ARBA00022777"/>
    </source>
</evidence>
<evidence type="ECO:0000256" key="1">
    <source>
        <dbReference type="ARBA" id="ARBA00000085"/>
    </source>
</evidence>
<accession>A0A557SS45</accession>
<keyword evidence="7" id="KW-0472">Membrane</keyword>
<feature type="transmembrane region" description="Helical" evidence="7">
    <location>
        <begin position="188"/>
        <end position="211"/>
    </location>
</feature>
<comment type="catalytic activity">
    <reaction evidence="1">
        <text>ATP + protein L-histidine = ADP + protein N-phospho-L-histidine.</text>
        <dbReference type="EC" id="2.7.13.3"/>
    </reaction>
</comment>
<gene>
    <name evidence="9" type="ORF">NARC_150024</name>
</gene>
<dbReference type="PANTHER" id="PTHR43711:SF1">
    <property type="entry name" value="HISTIDINE KINASE 1"/>
    <property type="match status" value="1"/>
</dbReference>
<organism evidence="9 10">
    <name type="scientific">Candidatus Nitrosocosmicus arcticus</name>
    <dbReference type="NCBI Taxonomy" id="2035267"/>
    <lineage>
        <taxon>Archaea</taxon>
        <taxon>Nitrososphaerota</taxon>
        <taxon>Nitrososphaeria</taxon>
        <taxon>Nitrososphaerales</taxon>
        <taxon>Nitrososphaeraceae</taxon>
        <taxon>Candidatus Nitrosocosmicus</taxon>
    </lineage>
</organism>
<feature type="domain" description="Histidine kinase" evidence="8">
    <location>
        <begin position="337"/>
        <end position="562"/>
    </location>
</feature>
<evidence type="ECO:0000313" key="9">
    <source>
        <dbReference type="EMBL" id="TVP39430.1"/>
    </source>
</evidence>
<feature type="transmembrane region" description="Helical" evidence="7">
    <location>
        <begin position="55"/>
        <end position="75"/>
    </location>
</feature>
<dbReference type="Pfam" id="PF17159">
    <property type="entry name" value="MASE3"/>
    <property type="match status" value="1"/>
</dbReference>
<dbReference type="SUPFAM" id="SSF47384">
    <property type="entry name" value="Homodimeric domain of signal transducing histidine kinase"/>
    <property type="match status" value="1"/>
</dbReference>
<protein>
    <recommendedName>
        <fullName evidence="2">histidine kinase</fullName>
        <ecNumber evidence="2">2.7.13.3</ecNumber>
    </recommendedName>
</protein>
<feature type="transmembrane region" description="Helical" evidence="7">
    <location>
        <begin position="252"/>
        <end position="270"/>
    </location>
</feature>
<evidence type="ECO:0000256" key="6">
    <source>
        <dbReference type="ARBA" id="ARBA00023012"/>
    </source>
</evidence>
<dbReference type="PRINTS" id="PR00344">
    <property type="entry name" value="BCTRLSENSOR"/>
</dbReference>
<dbReference type="CDD" id="cd00075">
    <property type="entry name" value="HATPase"/>
    <property type="match status" value="1"/>
</dbReference>
<dbReference type="GO" id="GO:0000155">
    <property type="term" value="F:phosphorelay sensor kinase activity"/>
    <property type="evidence" value="ECO:0007669"/>
    <property type="project" value="InterPro"/>
</dbReference>
<dbReference type="Proteomes" id="UP000315289">
    <property type="component" value="Unassembled WGS sequence"/>
</dbReference>
<name>A0A557SS45_9ARCH</name>
<dbReference type="Pfam" id="PF02518">
    <property type="entry name" value="HATPase_c"/>
    <property type="match status" value="1"/>
</dbReference>
<dbReference type="EC" id="2.7.13.3" evidence="2"/>
<dbReference type="SMART" id="SM00387">
    <property type="entry name" value="HATPase_c"/>
    <property type="match status" value="1"/>
</dbReference>
<dbReference type="InterPro" id="IPR033425">
    <property type="entry name" value="MASE3"/>
</dbReference>
<dbReference type="InterPro" id="IPR003594">
    <property type="entry name" value="HATPase_dom"/>
</dbReference>
<dbReference type="PROSITE" id="PS50109">
    <property type="entry name" value="HIS_KIN"/>
    <property type="match status" value="1"/>
</dbReference>
<keyword evidence="7" id="KW-0812">Transmembrane</keyword>
<dbReference type="OrthoDB" id="8127at2157"/>
<dbReference type="InterPro" id="IPR005467">
    <property type="entry name" value="His_kinase_dom"/>
</dbReference>
<dbReference type="Gene3D" id="3.30.565.10">
    <property type="entry name" value="Histidine kinase-like ATPase, C-terminal domain"/>
    <property type="match status" value="1"/>
</dbReference>
<dbReference type="Pfam" id="PF00512">
    <property type="entry name" value="HisKA"/>
    <property type="match status" value="1"/>
</dbReference>
<dbReference type="InterPro" id="IPR036097">
    <property type="entry name" value="HisK_dim/P_sf"/>
</dbReference>
<keyword evidence="7" id="KW-1133">Transmembrane helix</keyword>
<evidence type="ECO:0000256" key="3">
    <source>
        <dbReference type="ARBA" id="ARBA00022553"/>
    </source>
</evidence>
<evidence type="ECO:0000256" key="2">
    <source>
        <dbReference type="ARBA" id="ARBA00012438"/>
    </source>
</evidence>
<keyword evidence="3" id="KW-0597">Phosphoprotein</keyword>
<evidence type="ECO:0000259" key="8">
    <source>
        <dbReference type="PROSITE" id="PS50109"/>
    </source>
</evidence>